<evidence type="ECO:0000313" key="4">
    <source>
        <dbReference type="EMBL" id="TKB48035.1"/>
    </source>
</evidence>
<dbReference type="SUPFAM" id="SSF82171">
    <property type="entry name" value="DPP6 N-terminal domain-like"/>
    <property type="match status" value="1"/>
</dbReference>
<reference evidence="4 5" key="1">
    <citation type="submission" date="2019-04" db="EMBL/GenBank/DDBJ databases">
        <authorList>
            <person name="Hwang J.C."/>
        </authorList>
    </citation>
    <scope>NUCLEOTIDE SEQUENCE [LARGE SCALE GENOMIC DNA]</scope>
    <source>
        <strain evidence="4 5">IMCC35001</strain>
    </source>
</reference>
<protein>
    <submittedName>
        <fullName evidence="4">Alpha/beta fold hydrolase</fullName>
    </submittedName>
</protein>
<name>A0A4U1BCU1_9GAMM</name>
<comment type="caution">
    <text evidence="4">The sequence shown here is derived from an EMBL/GenBank/DDBJ whole genome shotgun (WGS) entry which is preliminary data.</text>
</comment>
<feature type="chain" id="PRO_5020565868" evidence="1">
    <location>
        <begin position="19"/>
        <end position="821"/>
    </location>
</feature>
<dbReference type="PROSITE" id="PS51257">
    <property type="entry name" value="PROKAR_LIPOPROTEIN"/>
    <property type="match status" value="1"/>
</dbReference>
<keyword evidence="5" id="KW-1185">Reference proteome</keyword>
<sequence>MKKWISLGLTLSLVSACAATPEPPTASPAPLSQQLPPLPVPALSPADPLTLKRIMADPDWMGNAPQTPQWSLDGRRIYYWQKEQGSKLSRAFAVDAQGNGGALPYSDWVLAQEKTLSADRTLAAWLYEGNLFVAQAGHPPRQLTRDSSAVDQFSFTLDNRLLVRRGNKLYRIDPATGRSLLQAELVFGQKPDNAQVTDSYLARQQKRLIRYVDNQYRDAADLAARQAERRAADASLAPEPFYLNASERLVTLSPSPSGRMLLAVVTDKENRWRQDHDIMPNYLDKKGYVAAQPARARVAEAEVAPHRLMLLDTVTGTTTHISWEGLAGFEEDVLAGVKAENAARRGEHYHSAPALRVITLMQDWGWSQSPIQWSPQGDKLALMLEAQADNKDRWLATVDLTTGRLTTQHRLHDEAWVNYTHNEFGWSRDGQSLYYLSEESGYSQLYLKPLTGQARALTQGEFVVSSVTQSRDGDRFFFKANRHHPGQYEVFSVATDSGKLRQETDLKGSLDYHLSPDESRLLLTASSRTRPPELFLQPLSGRPSQLTHTTSSEFLKYPWQAPEVVAIPSSHQAKPVYARLFRPLNDSRKRNGQYPAVIFNHGAGYLQNGHFGWSGYFREFMFHNLLAQHGYVVMDIDYRGSKGYGRDWRTAIYRNMGHSEVEDMIDGIDWMAATQSVDPQRVGTYGGSYGGFLTFMALFTQPERFQAGAALRPVTDWAHYNYGYTSNILNTPDLDPIAYERSSPIEFAQGLQKPLLIMSGVLDDNVFFQDSVRLVQRLIELEKPMFETAIYPVEPHGFRQPSSWLDEYRRIFRLFEENLNP</sequence>
<dbReference type="Pfam" id="PF00326">
    <property type="entry name" value="Peptidase_S9"/>
    <property type="match status" value="1"/>
</dbReference>
<organism evidence="4 5">
    <name type="scientific">Ferrimonas sediminicola</name>
    <dbReference type="NCBI Taxonomy" id="2569538"/>
    <lineage>
        <taxon>Bacteria</taxon>
        <taxon>Pseudomonadati</taxon>
        <taxon>Pseudomonadota</taxon>
        <taxon>Gammaproteobacteria</taxon>
        <taxon>Alteromonadales</taxon>
        <taxon>Ferrimonadaceae</taxon>
        <taxon>Ferrimonas</taxon>
    </lineage>
</organism>
<dbReference type="Gene3D" id="3.40.50.1820">
    <property type="entry name" value="alpha/beta hydrolase"/>
    <property type="match status" value="1"/>
</dbReference>
<evidence type="ECO:0000259" key="2">
    <source>
        <dbReference type="Pfam" id="PF00326"/>
    </source>
</evidence>
<keyword evidence="1" id="KW-0732">Signal</keyword>
<dbReference type="Gene3D" id="2.140.10.30">
    <property type="entry name" value="Dipeptidylpeptidase IV, N-terminal domain"/>
    <property type="match status" value="1"/>
</dbReference>
<evidence type="ECO:0000313" key="5">
    <source>
        <dbReference type="Proteomes" id="UP000305674"/>
    </source>
</evidence>
<dbReference type="PANTHER" id="PTHR11731:SF193">
    <property type="entry name" value="DIPEPTIDYL PEPTIDASE 9"/>
    <property type="match status" value="1"/>
</dbReference>
<feature type="signal peptide" evidence="1">
    <location>
        <begin position="1"/>
        <end position="18"/>
    </location>
</feature>
<dbReference type="EMBL" id="SWCI01000010">
    <property type="protein sequence ID" value="TKB48035.1"/>
    <property type="molecule type" value="Genomic_DNA"/>
</dbReference>
<proteinExistence type="predicted"/>
<dbReference type="InterPro" id="IPR050278">
    <property type="entry name" value="Serine_Prot_S9B/DPPIV"/>
</dbReference>
<feature type="domain" description="Peptidase S9 prolyl oligopeptidase catalytic" evidence="2">
    <location>
        <begin position="624"/>
        <end position="820"/>
    </location>
</feature>
<dbReference type="GO" id="GO:0008239">
    <property type="term" value="F:dipeptidyl-peptidase activity"/>
    <property type="evidence" value="ECO:0007669"/>
    <property type="project" value="TreeGrafter"/>
</dbReference>
<dbReference type="Pfam" id="PF00930">
    <property type="entry name" value="DPPIV_N"/>
    <property type="match status" value="1"/>
</dbReference>
<gene>
    <name evidence="4" type="ORF">FCL40_14005</name>
</gene>
<dbReference type="InterPro" id="IPR002469">
    <property type="entry name" value="Peptidase_S9B_N"/>
</dbReference>
<dbReference type="AlphaFoldDB" id="A0A4U1BCU1"/>
<evidence type="ECO:0000259" key="3">
    <source>
        <dbReference type="Pfam" id="PF00930"/>
    </source>
</evidence>
<feature type="domain" description="Dipeptidylpeptidase IV N-terminal" evidence="3">
    <location>
        <begin position="371"/>
        <end position="532"/>
    </location>
</feature>
<dbReference type="GO" id="GO:0006508">
    <property type="term" value="P:proteolysis"/>
    <property type="evidence" value="ECO:0007669"/>
    <property type="project" value="InterPro"/>
</dbReference>
<dbReference type="PANTHER" id="PTHR11731">
    <property type="entry name" value="PROTEASE FAMILY S9B,C DIPEPTIDYL-PEPTIDASE IV-RELATED"/>
    <property type="match status" value="1"/>
</dbReference>
<dbReference type="SUPFAM" id="SSF53474">
    <property type="entry name" value="alpha/beta-Hydrolases"/>
    <property type="match status" value="1"/>
</dbReference>
<dbReference type="InterPro" id="IPR029058">
    <property type="entry name" value="AB_hydrolase_fold"/>
</dbReference>
<dbReference type="RefSeq" id="WP_136853925.1">
    <property type="nucleotide sequence ID" value="NZ_SWCI01000010.1"/>
</dbReference>
<dbReference type="Proteomes" id="UP000305674">
    <property type="component" value="Unassembled WGS sequence"/>
</dbReference>
<accession>A0A4U1BCU1</accession>
<keyword evidence="4" id="KW-0378">Hydrolase</keyword>
<dbReference type="OrthoDB" id="1094230at2"/>
<evidence type="ECO:0000256" key="1">
    <source>
        <dbReference type="SAM" id="SignalP"/>
    </source>
</evidence>
<dbReference type="InterPro" id="IPR001375">
    <property type="entry name" value="Peptidase_S9_cat"/>
</dbReference>
<dbReference type="GO" id="GO:0008236">
    <property type="term" value="F:serine-type peptidase activity"/>
    <property type="evidence" value="ECO:0007669"/>
    <property type="project" value="InterPro"/>
</dbReference>